<reference evidence="1 2" key="1">
    <citation type="submission" date="2018-07" db="EMBL/GenBank/DDBJ databases">
        <title>Draft Genome Assemblies for Five Robust Yarrowia lipolytica Strains Exhibiting High Lipid Production and Pentose Sugar Utilization and Sugar Alcohol Secretion from Undetoxified Lignocellulosic Biomass Hydrolysates.</title>
        <authorList>
            <consortium name="DOE Joint Genome Institute"/>
            <person name="Walker C."/>
            <person name="Ryu S."/>
            <person name="Na H."/>
            <person name="Zane M."/>
            <person name="LaButti K."/>
            <person name="Lipzen A."/>
            <person name="Haridas S."/>
            <person name="Barry K."/>
            <person name="Grigoriev I.V."/>
            <person name="Quarterman J."/>
            <person name="Slininger P."/>
            <person name="Dien B."/>
            <person name="Trinh C.T."/>
        </authorList>
    </citation>
    <scope>NUCLEOTIDE SEQUENCE [LARGE SCALE GENOMIC DNA]</scope>
    <source>
        <strain evidence="1 2">YB392</strain>
    </source>
</reference>
<evidence type="ECO:0000313" key="2">
    <source>
        <dbReference type="Proteomes" id="UP000256601"/>
    </source>
</evidence>
<dbReference type="EMBL" id="KZ858953">
    <property type="protein sequence ID" value="RDW28439.1"/>
    <property type="molecule type" value="Genomic_DNA"/>
</dbReference>
<protein>
    <submittedName>
        <fullName evidence="1">Uncharacterized protein</fullName>
    </submittedName>
</protein>
<proteinExistence type="predicted"/>
<sequence>MAFISGDGLLLTVYLSHLNPEAFAVKRCYVIQEPVEGCIILFCTCLVYSKTDRNAVGTFAIPSCCVLQAAIDLSTVQYIHRYT</sequence>
<gene>
    <name evidence="1" type="ORF">B0I71DRAFT_127557</name>
</gene>
<dbReference type="Proteomes" id="UP000256601">
    <property type="component" value="Unassembled WGS sequence"/>
</dbReference>
<organism evidence="1 2">
    <name type="scientific">Yarrowia lipolytica</name>
    <name type="common">Candida lipolytica</name>
    <dbReference type="NCBI Taxonomy" id="4952"/>
    <lineage>
        <taxon>Eukaryota</taxon>
        <taxon>Fungi</taxon>
        <taxon>Dikarya</taxon>
        <taxon>Ascomycota</taxon>
        <taxon>Saccharomycotina</taxon>
        <taxon>Dipodascomycetes</taxon>
        <taxon>Dipodascales</taxon>
        <taxon>Dipodascales incertae sedis</taxon>
        <taxon>Yarrowia</taxon>
    </lineage>
</organism>
<dbReference type="AlphaFoldDB" id="A0A371CDR9"/>
<evidence type="ECO:0000313" key="1">
    <source>
        <dbReference type="EMBL" id="RDW28439.1"/>
    </source>
</evidence>
<accession>A0A371CDR9</accession>
<name>A0A371CDR9_YARLL</name>